<reference evidence="2" key="1">
    <citation type="submission" date="2021-02" db="EMBL/GenBank/DDBJ databases">
        <authorList>
            <person name="Dougan E. K."/>
            <person name="Rhodes N."/>
            <person name="Thang M."/>
            <person name="Chan C."/>
        </authorList>
    </citation>
    <scope>NUCLEOTIDE SEQUENCE</scope>
</reference>
<organism evidence="2 3">
    <name type="scientific">Symbiodinium necroappetens</name>
    <dbReference type="NCBI Taxonomy" id="1628268"/>
    <lineage>
        <taxon>Eukaryota</taxon>
        <taxon>Sar</taxon>
        <taxon>Alveolata</taxon>
        <taxon>Dinophyceae</taxon>
        <taxon>Suessiales</taxon>
        <taxon>Symbiodiniaceae</taxon>
        <taxon>Symbiodinium</taxon>
    </lineage>
</organism>
<feature type="compositionally biased region" description="Polar residues" evidence="1">
    <location>
        <begin position="1"/>
        <end position="12"/>
    </location>
</feature>
<dbReference type="Proteomes" id="UP000601435">
    <property type="component" value="Unassembled WGS sequence"/>
</dbReference>
<evidence type="ECO:0000256" key="1">
    <source>
        <dbReference type="SAM" id="MobiDB-lite"/>
    </source>
</evidence>
<feature type="compositionally biased region" description="Acidic residues" evidence="1">
    <location>
        <begin position="30"/>
        <end position="39"/>
    </location>
</feature>
<gene>
    <name evidence="2" type="primary">mei2</name>
    <name evidence="2" type="ORF">SNEC2469_LOCUS22759</name>
</gene>
<name>A0A812YF24_9DINO</name>
<feature type="non-terminal residue" evidence="2">
    <location>
        <position position="1"/>
    </location>
</feature>
<feature type="region of interest" description="Disordered" evidence="1">
    <location>
        <begin position="1"/>
        <end position="86"/>
    </location>
</feature>
<protein>
    <submittedName>
        <fullName evidence="2">Mei2 protein</fullName>
    </submittedName>
</protein>
<feature type="region of interest" description="Disordered" evidence="1">
    <location>
        <begin position="127"/>
        <end position="150"/>
    </location>
</feature>
<sequence>AQFHFTVTSATQESRHLQAPEPKAKHAEPQEEDFAEPELVESTRKSRKVPKKPKPEAEEEATWLPEAPASKEAQPEVVEEEVPKPEMAEELIRSACRAGEALHEASVVVSQATGDAGVAAMTRSLEDKLDAPPHSTGHTSAGTSEMDLAT</sequence>
<comment type="caution">
    <text evidence="2">The sequence shown here is derived from an EMBL/GenBank/DDBJ whole genome shotgun (WGS) entry which is preliminary data.</text>
</comment>
<keyword evidence="3" id="KW-1185">Reference proteome</keyword>
<proteinExistence type="predicted"/>
<accession>A0A812YF24</accession>
<feature type="compositionally biased region" description="Basic and acidic residues" evidence="1">
    <location>
        <begin position="13"/>
        <end position="29"/>
    </location>
</feature>
<dbReference type="AlphaFoldDB" id="A0A812YF24"/>
<evidence type="ECO:0000313" key="3">
    <source>
        <dbReference type="Proteomes" id="UP000601435"/>
    </source>
</evidence>
<dbReference type="EMBL" id="CAJNJA010041727">
    <property type="protein sequence ID" value="CAE7777430.1"/>
    <property type="molecule type" value="Genomic_DNA"/>
</dbReference>
<feature type="non-terminal residue" evidence="2">
    <location>
        <position position="150"/>
    </location>
</feature>
<evidence type="ECO:0000313" key="2">
    <source>
        <dbReference type="EMBL" id="CAE7777430.1"/>
    </source>
</evidence>
<dbReference type="OrthoDB" id="10528733at2759"/>